<feature type="transmembrane region" description="Helical" evidence="5">
    <location>
        <begin position="763"/>
        <end position="789"/>
    </location>
</feature>
<feature type="transmembrane region" description="Helical" evidence="5">
    <location>
        <begin position="446"/>
        <end position="463"/>
    </location>
</feature>
<dbReference type="STRING" id="1392250.A0A2I2FU83"/>
<dbReference type="VEuPathDB" id="FungiDB:P170DRAFT_430101"/>
<dbReference type="AlphaFoldDB" id="A0A2I2FU83"/>
<dbReference type="PANTHER" id="PTHR47356">
    <property type="entry name" value="FAD-DEPENDENT MONOOXYGENASE ASQG-RELATED"/>
    <property type="match status" value="1"/>
</dbReference>
<dbReference type="PANTHER" id="PTHR47356:SF2">
    <property type="entry name" value="FAD-BINDING DOMAIN-CONTAINING PROTEIN-RELATED"/>
    <property type="match status" value="1"/>
</dbReference>
<evidence type="ECO:0000259" key="6">
    <source>
        <dbReference type="Pfam" id="PF01494"/>
    </source>
</evidence>
<dbReference type="PRINTS" id="PR00420">
    <property type="entry name" value="RNGMNOXGNASE"/>
</dbReference>
<evidence type="ECO:0000313" key="8">
    <source>
        <dbReference type="Proteomes" id="UP000234275"/>
    </source>
</evidence>
<dbReference type="Proteomes" id="UP000234275">
    <property type="component" value="Unassembled WGS sequence"/>
</dbReference>
<dbReference type="EMBL" id="MSFO01000009">
    <property type="protein sequence ID" value="PLB44192.1"/>
    <property type="molecule type" value="Genomic_DNA"/>
</dbReference>
<dbReference type="Gene3D" id="3.50.50.60">
    <property type="entry name" value="FAD/NAD(P)-binding domain"/>
    <property type="match status" value="1"/>
</dbReference>
<dbReference type="OrthoDB" id="10029326at2759"/>
<feature type="transmembrane region" description="Helical" evidence="5">
    <location>
        <begin position="606"/>
        <end position="630"/>
    </location>
</feature>
<evidence type="ECO:0000256" key="3">
    <source>
        <dbReference type="ARBA" id="ARBA00022827"/>
    </source>
</evidence>
<reference evidence="7 8" key="1">
    <citation type="submission" date="2016-12" db="EMBL/GenBank/DDBJ databases">
        <title>The genomes of Aspergillus section Nigri reveals drivers in fungal speciation.</title>
        <authorList>
            <consortium name="DOE Joint Genome Institute"/>
            <person name="Vesth T.C."/>
            <person name="Nybo J."/>
            <person name="Theobald S."/>
            <person name="Brandl J."/>
            <person name="Frisvad J.C."/>
            <person name="Nielsen K.F."/>
            <person name="Lyhne E.K."/>
            <person name="Kogle M.E."/>
            <person name="Kuo A."/>
            <person name="Riley R."/>
            <person name="Clum A."/>
            <person name="Nolan M."/>
            <person name="Lipzen A."/>
            <person name="Salamov A."/>
            <person name="Henrissat B."/>
            <person name="Wiebenga A."/>
            <person name="De Vries R.P."/>
            <person name="Grigoriev I.V."/>
            <person name="Mortensen U.H."/>
            <person name="Andersen M.R."/>
            <person name="Baker S.E."/>
        </authorList>
    </citation>
    <scope>NUCLEOTIDE SEQUENCE [LARGE SCALE GENOMIC DNA]</scope>
    <source>
        <strain evidence="7 8">IBT 23096</strain>
    </source>
</reference>
<dbReference type="GO" id="GO:0004497">
    <property type="term" value="F:monooxygenase activity"/>
    <property type="evidence" value="ECO:0007669"/>
    <property type="project" value="InterPro"/>
</dbReference>
<feature type="domain" description="FAD-binding" evidence="6">
    <location>
        <begin position="11"/>
        <end position="338"/>
    </location>
</feature>
<evidence type="ECO:0000256" key="5">
    <source>
        <dbReference type="SAM" id="Phobius"/>
    </source>
</evidence>
<dbReference type="GeneID" id="36555629"/>
<dbReference type="RefSeq" id="XP_024699494.1">
    <property type="nucleotide sequence ID" value="XM_024847930.1"/>
</dbReference>
<keyword evidence="5" id="KW-0812">Transmembrane</keyword>
<dbReference type="Pfam" id="PF01494">
    <property type="entry name" value="FAD_binding_3"/>
    <property type="match status" value="1"/>
</dbReference>
<dbReference type="InterPro" id="IPR036188">
    <property type="entry name" value="FAD/NAD-bd_sf"/>
</dbReference>
<protein>
    <submittedName>
        <fullName evidence="7">FAD/NAD(P)-binding domain-containing protein</fullName>
    </submittedName>
</protein>
<keyword evidence="3" id="KW-0274">FAD</keyword>
<comment type="caution">
    <text evidence="7">The sequence shown here is derived from an EMBL/GenBank/DDBJ whole genome shotgun (WGS) entry which is preliminary data.</text>
</comment>
<comment type="similarity">
    <text evidence="1">Belongs to the paxM FAD-dependent monooxygenase family.</text>
</comment>
<dbReference type="GO" id="GO:0071949">
    <property type="term" value="F:FAD binding"/>
    <property type="evidence" value="ECO:0007669"/>
    <property type="project" value="InterPro"/>
</dbReference>
<gene>
    <name evidence="7" type="ORF">P170DRAFT_430101</name>
</gene>
<evidence type="ECO:0000256" key="4">
    <source>
        <dbReference type="ARBA" id="ARBA00023002"/>
    </source>
</evidence>
<dbReference type="SUPFAM" id="SSF51905">
    <property type="entry name" value="FAD/NAD(P)-binding domain"/>
    <property type="match status" value="1"/>
</dbReference>
<evidence type="ECO:0000256" key="1">
    <source>
        <dbReference type="ARBA" id="ARBA00007992"/>
    </source>
</evidence>
<organism evidence="7 8">
    <name type="scientific">Aspergillus steynii IBT 23096</name>
    <dbReference type="NCBI Taxonomy" id="1392250"/>
    <lineage>
        <taxon>Eukaryota</taxon>
        <taxon>Fungi</taxon>
        <taxon>Dikarya</taxon>
        <taxon>Ascomycota</taxon>
        <taxon>Pezizomycotina</taxon>
        <taxon>Eurotiomycetes</taxon>
        <taxon>Eurotiomycetidae</taxon>
        <taxon>Eurotiales</taxon>
        <taxon>Aspergillaceae</taxon>
        <taxon>Aspergillus</taxon>
        <taxon>Aspergillus subgen. Circumdati</taxon>
    </lineage>
</organism>
<keyword evidence="5" id="KW-1133">Transmembrane helix</keyword>
<keyword evidence="5" id="KW-0472">Membrane</keyword>
<keyword evidence="4" id="KW-0560">Oxidoreductase</keyword>
<evidence type="ECO:0000313" key="7">
    <source>
        <dbReference type="EMBL" id="PLB44192.1"/>
    </source>
</evidence>
<name>A0A2I2FU83_9EURO</name>
<dbReference type="InterPro" id="IPR050562">
    <property type="entry name" value="FAD_mOase_fung"/>
</dbReference>
<evidence type="ECO:0000256" key="2">
    <source>
        <dbReference type="ARBA" id="ARBA00022630"/>
    </source>
</evidence>
<accession>A0A2I2FU83</accession>
<sequence length="806" mass="89943">MEELQPKKGFRVVIVGGSIAGLTLAHCLKRLNIDYVVLESRNEIAPQSGGSIGFTPNGGRVLDQLGIFDDVLEEVEPLRKSINCFGSGRLIVESDDMAVLHERHGYPTVFLDRQIFLRIIYRNLQEDQSRVFPGKKAIQVEHTDSGILVQCADGSQFSGDLVVGADGIRSAVRQEMWCHMSPQLSSVVDRERKKMKAEYSCVFGISSATPGLTPGHVHRSFAKNASFLLVVGKHGRVFWFLYTKMSQTFQGSSIPRFTSEDLDQTVSLHLEKYVGPGVPFASVYKNVIVKAYAPLEEAFFEYWTYDRFVCIGDSVHKGGNCAVETAAALANHIKSLLDSSSSSYSLSDLRDCLSAWQSRRQPPVRALCSNAYFLTRLEALATLKHIFIVRYIYAHIGGFLVDETTKGFIASEKLDFLPSPKRSLTCQIPFDDKYRNLRNESFWKRLFWGMPLFLCMLGAVMAMNTTLAKLMPLLEQIVSAGTWKASSGETLDLRPLYKIGLLDKTLGPITVCFLPSLTGSDPLSRLHMISFLADCGSLFGIWILESYRRNHGSGYVIFTTVLGMIAQIFSIAITAPVYFLMDFLQSPLSNMLVGDQGPVRVPAAKALLPALILGYYLLTWASFVVPGLALKQRMNALWQLFPVLIPVLQRAFMSNSRNRPIASTDQPRRNSRQSIIHVRVTVLTLAAISSIAFLHVRFSVPEHSSLTDIFIPKLSDYYSPITSLSSGMGRLLRYDEVFSLGSGMAWILLSLRDMQLYGIPIPWLKVVGTLAAITWLLGPGTAFALGWLWREEMLADNWTRVFENRG</sequence>
<keyword evidence="2" id="KW-0285">Flavoprotein</keyword>
<feature type="transmembrane region" description="Helical" evidence="5">
    <location>
        <begin position="676"/>
        <end position="696"/>
    </location>
</feature>
<feature type="transmembrane region" description="Helical" evidence="5">
    <location>
        <begin position="556"/>
        <end position="581"/>
    </location>
</feature>
<keyword evidence="8" id="KW-1185">Reference proteome</keyword>
<dbReference type="InterPro" id="IPR002938">
    <property type="entry name" value="FAD-bd"/>
</dbReference>
<proteinExistence type="inferred from homology"/>